<reference evidence="2" key="1">
    <citation type="journal article" date="2019" name="Sci. Rep.">
        <title>Draft genome of Tanacetum cinerariifolium, the natural source of mosquito coil.</title>
        <authorList>
            <person name="Yamashiro T."/>
            <person name="Shiraishi A."/>
            <person name="Satake H."/>
            <person name="Nakayama K."/>
        </authorList>
    </citation>
    <scope>NUCLEOTIDE SEQUENCE</scope>
</reference>
<feature type="compositionally biased region" description="Polar residues" evidence="1">
    <location>
        <begin position="9"/>
        <end position="21"/>
    </location>
</feature>
<name>A0A699TRT5_TANCI</name>
<sequence length="162" mass="17722">MKLARKRSLQQTHISQASSSGADDGTGIILGVLDVPTDESDEEISWKSSDEDDDEVNERNEESFDLIVQTPENSDDKVNDDASLGLNVSGEEGQDAEDDDKELYKDVNINLEGQDVQMTDVHTTQEIKDSHVTLTPINPNGQQQSSSVSSRIVTSMVNLSPD</sequence>
<feature type="compositionally biased region" description="Polar residues" evidence="1">
    <location>
        <begin position="151"/>
        <end position="162"/>
    </location>
</feature>
<accession>A0A699TRT5</accession>
<dbReference type="AlphaFoldDB" id="A0A699TRT5"/>
<protein>
    <submittedName>
        <fullName evidence="2">Uncharacterized protein</fullName>
    </submittedName>
</protein>
<comment type="caution">
    <text evidence="2">The sequence shown here is derived from an EMBL/GenBank/DDBJ whole genome shotgun (WGS) entry which is preliminary data.</text>
</comment>
<proteinExistence type="predicted"/>
<feature type="non-terminal residue" evidence="2">
    <location>
        <position position="162"/>
    </location>
</feature>
<organism evidence="2">
    <name type="scientific">Tanacetum cinerariifolium</name>
    <name type="common">Dalmatian daisy</name>
    <name type="synonym">Chrysanthemum cinerariifolium</name>
    <dbReference type="NCBI Taxonomy" id="118510"/>
    <lineage>
        <taxon>Eukaryota</taxon>
        <taxon>Viridiplantae</taxon>
        <taxon>Streptophyta</taxon>
        <taxon>Embryophyta</taxon>
        <taxon>Tracheophyta</taxon>
        <taxon>Spermatophyta</taxon>
        <taxon>Magnoliopsida</taxon>
        <taxon>eudicotyledons</taxon>
        <taxon>Gunneridae</taxon>
        <taxon>Pentapetalae</taxon>
        <taxon>asterids</taxon>
        <taxon>campanulids</taxon>
        <taxon>Asterales</taxon>
        <taxon>Asteraceae</taxon>
        <taxon>Asteroideae</taxon>
        <taxon>Anthemideae</taxon>
        <taxon>Anthemidinae</taxon>
        <taxon>Tanacetum</taxon>
    </lineage>
</organism>
<feature type="region of interest" description="Disordered" evidence="1">
    <location>
        <begin position="133"/>
        <end position="162"/>
    </location>
</feature>
<feature type="region of interest" description="Disordered" evidence="1">
    <location>
        <begin position="1"/>
        <end position="100"/>
    </location>
</feature>
<evidence type="ECO:0000256" key="1">
    <source>
        <dbReference type="SAM" id="MobiDB-lite"/>
    </source>
</evidence>
<gene>
    <name evidence="2" type="ORF">Tci_884220</name>
</gene>
<evidence type="ECO:0000313" key="2">
    <source>
        <dbReference type="EMBL" id="GFD12251.1"/>
    </source>
</evidence>
<dbReference type="EMBL" id="BKCJ011264361">
    <property type="protein sequence ID" value="GFD12251.1"/>
    <property type="molecule type" value="Genomic_DNA"/>
</dbReference>